<evidence type="ECO:0000313" key="2">
    <source>
        <dbReference type="EMBL" id="PAN03611.1"/>
    </source>
</evidence>
<dbReference type="Pfam" id="PF00646">
    <property type="entry name" value="F-box"/>
    <property type="match status" value="1"/>
</dbReference>
<dbReference type="Pfam" id="PF08268">
    <property type="entry name" value="FBA_3"/>
    <property type="match status" value="1"/>
</dbReference>
<dbReference type="EMBL" id="CM008046">
    <property type="protein sequence ID" value="PAN03611.1"/>
    <property type="molecule type" value="Genomic_DNA"/>
</dbReference>
<name>A0A2S3GKS3_9POAL</name>
<dbReference type="InterPro" id="IPR013187">
    <property type="entry name" value="F-box-assoc_dom_typ3"/>
</dbReference>
<dbReference type="PANTHER" id="PTHR31672">
    <property type="entry name" value="BNACNNG10540D PROTEIN"/>
    <property type="match status" value="1"/>
</dbReference>
<feature type="domain" description="F-box" evidence="1">
    <location>
        <begin position="26"/>
        <end position="66"/>
    </location>
</feature>
<dbReference type="AlphaFoldDB" id="A0A2S3GKS3"/>
<dbReference type="InterPro" id="IPR017451">
    <property type="entry name" value="F-box-assoc_interact_dom"/>
</dbReference>
<evidence type="ECO:0000259" key="1">
    <source>
        <dbReference type="SMART" id="SM00256"/>
    </source>
</evidence>
<proteinExistence type="predicted"/>
<accession>A0A2S3GKS3</accession>
<dbReference type="SUPFAM" id="SSF81383">
    <property type="entry name" value="F-box domain"/>
    <property type="match status" value="1"/>
</dbReference>
<organism evidence="2">
    <name type="scientific">Panicum hallii</name>
    <dbReference type="NCBI Taxonomy" id="206008"/>
    <lineage>
        <taxon>Eukaryota</taxon>
        <taxon>Viridiplantae</taxon>
        <taxon>Streptophyta</taxon>
        <taxon>Embryophyta</taxon>
        <taxon>Tracheophyta</taxon>
        <taxon>Spermatophyta</taxon>
        <taxon>Magnoliopsida</taxon>
        <taxon>Liliopsida</taxon>
        <taxon>Poales</taxon>
        <taxon>Poaceae</taxon>
        <taxon>PACMAD clade</taxon>
        <taxon>Panicoideae</taxon>
        <taxon>Panicodae</taxon>
        <taxon>Paniceae</taxon>
        <taxon>Panicinae</taxon>
        <taxon>Panicum</taxon>
        <taxon>Panicum sect. Panicum</taxon>
    </lineage>
</organism>
<gene>
    <name evidence="2" type="ORF">PAHAL_1G010100</name>
</gene>
<dbReference type="Gramene" id="PAN03611">
    <property type="protein sequence ID" value="PAN03611"/>
    <property type="gene ID" value="PAHAL_1G010100"/>
</dbReference>
<dbReference type="CDD" id="cd22157">
    <property type="entry name" value="F-box_AtFBW1-like"/>
    <property type="match status" value="1"/>
</dbReference>
<dbReference type="InterPro" id="IPR050796">
    <property type="entry name" value="SCF_F-box_component"/>
</dbReference>
<dbReference type="InterPro" id="IPR036047">
    <property type="entry name" value="F-box-like_dom_sf"/>
</dbReference>
<dbReference type="PANTHER" id="PTHR31672:SF13">
    <property type="entry name" value="F-BOX PROTEIN CPR30-LIKE"/>
    <property type="match status" value="1"/>
</dbReference>
<protein>
    <recommendedName>
        <fullName evidence="1">F-box domain-containing protein</fullName>
    </recommendedName>
</protein>
<dbReference type="InterPro" id="IPR001810">
    <property type="entry name" value="F-box_dom"/>
</dbReference>
<reference evidence="2" key="1">
    <citation type="submission" date="2018-04" db="EMBL/GenBank/DDBJ databases">
        <title>WGS assembly of Panicum hallii.</title>
        <authorList>
            <person name="Lovell J."/>
            <person name="Jenkins J."/>
            <person name="Lowry D."/>
            <person name="Mamidi S."/>
            <person name="Sreedasyam A."/>
            <person name="Weng X."/>
            <person name="Barry K."/>
            <person name="Bonette J."/>
            <person name="Campitelli B."/>
            <person name="Daum C."/>
            <person name="Gordon S."/>
            <person name="Gould B."/>
            <person name="Lipzen A."/>
            <person name="Macqueen A."/>
            <person name="Palacio-Mejia J."/>
            <person name="Plott C."/>
            <person name="Shakirov E."/>
            <person name="Shu S."/>
            <person name="Yoshinaga Y."/>
            <person name="Zane M."/>
            <person name="Rokhsar D."/>
            <person name="Grimwood J."/>
            <person name="Schmutz J."/>
            <person name="Juenger T."/>
        </authorList>
    </citation>
    <scope>NUCLEOTIDE SEQUENCE [LARGE SCALE GENOMIC DNA]</scope>
    <source>
        <strain evidence="2">FIL2</strain>
    </source>
</reference>
<sequence length="420" mass="47857">MKSTKKTGAKRKRSARAPRRAPPQLMEEILVMEILARLPVRSLLRFRSVCKAWRAAISDPVFIRAHLRRSAAKCPQTLDDGWPAIFSNHILFYQWQLQRRGGTSPNNNQVTFLDEFCRPFNILRYLTHCDALLFALTNTGLYLFNPATRDAITLPDSHRNDLRALGRPKCYRAGLGLDPRIGRYKVVQAFYRSVVDPDTGTGTDMGMEVFTVGDGGGGWREIAGDPPYPARRVQNALAASGFMFWRLAEPLEQEPWGILDLSLDDEEFDVTGLPDDLNPEDEFFLDVLHGRDLCLTACNSSQTILNIWVLPIADEGLCTMWDWRYAIEFTAGLCHTMALPSFSSNGIILWRAETVYCYELATDEVKVVCELRDMRYQRAREWKSLFNFSTAMPFTESLVQITSKSHQGSSWNPWIKLLML</sequence>
<dbReference type="Proteomes" id="UP000243499">
    <property type="component" value="Chromosome 1"/>
</dbReference>
<dbReference type="SMART" id="SM00256">
    <property type="entry name" value="FBOX"/>
    <property type="match status" value="1"/>
</dbReference>
<dbReference type="Gene3D" id="1.20.1280.50">
    <property type="match status" value="1"/>
</dbReference>
<dbReference type="NCBIfam" id="TIGR01640">
    <property type="entry name" value="F_box_assoc_1"/>
    <property type="match status" value="1"/>
</dbReference>